<feature type="region of interest" description="Disordered" evidence="1">
    <location>
        <begin position="476"/>
        <end position="497"/>
    </location>
</feature>
<evidence type="ECO:0000256" key="1">
    <source>
        <dbReference type="SAM" id="MobiDB-lite"/>
    </source>
</evidence>
<dbReference type="PANTHER" id="PTHR30267:SF2">
    <property type="entry name" value="PROTEIN PRKA"/>
    <property type="match status" value="1"/>
</dbReference>
<reference evidence="3 4" key="1">
    <citation type="submission" date="2015-01" db="EMBL/GenBank/DDBJ databases">
        <title>Deinococcus puniceus/DY1/ whole genome sequencing.</title>
        <authorList>
            <person name="Kim M.K."/>
            <person name="Srinivasan S."/>
            <person name="Lee J.-J."/>
        </authorList>
    </citation>
    <scope>NUCLEOTIDE SEQUENCE [LARGE SCALE GENOMIC DNA]</scope>
    <source>
        <strain evidence="3 4">DY1</strain>
    </source>
</reference>
<sequence length="497" mass="54291">MTAPQTTAGMAHDTALQTPAAQTLKELLQTPAFQGRSPFDGVRRGVHDEVRDNLKRKLQSGEELFPGVVGYDDTVIPQLVNALLARQNFILLGLRGQAKSRILRAITGLMDDFVPVISGVEMPDDPLNPVGAEGRALLEAHGLDLPIRWLPRADRYVEKLATPDVTVADLIGDVDPIKAARLGTSLGDVRSMHFGLLPRANRGIFAVNELADLAPKVQVALFNILQEGDVQIKGYPIRLELDVMLVFSANPEDYTARGKIVTPLKDRIGSEIRTHYPTDVRLGMNITEQEAVRGEDVTVPGFMAELIEEIAFQAREDGRVDKLSGVSQRLPISLMEVASANAERRSLTGDGQPVVRVSDVYAGLPAITGKMELEYEGEMKGADQVARDVIRKAAGAVYARRHASADTRDLEKWFEDGNVFRFPQGGDPAAGMKATAQVPGLRDLAVEIADSNSDAVRVSAAEFILEGLYGRKKLSRAEETYAAPEQETRQQRGGRWN</sequence>
<dbReference type="Proteomes" id="UP000077363">
    <property type="component" value="Chromosome"/>
</dbReference>
<dbReference type="InterPro" id="IPR027417">
    <property type="entry name" value="P-loop_NTPase"/>
</dbReference>
<accession>A0A172T7N1</accession>
<keyword evidence="4" id="KW-1185">Reference proteome</keyword>
<protein>
    <submittedName>
        <fullName evidence="3">Magnesium chelatase</fullName>
    </submittedName>
</protein>
<dbReference type="SUPFAM" id="SSF52540">
    <property type="entry name" value="P-loop containing nucleoside triphosphate hydrolases"/>
    <property type="match status" value="1"/>
</dbReference>
<dbReference type="KEGG" id="dpu:SU48_02615"/>
<dbReference type="GO" id="GO:0006355">
    <property type="term" value="P:regulation of DNA-templated transcription"/>
    <property type="evidence" value="ECO:0007669"/>
    <property type="project" value="InterPro"/>
</dbReference>
<dbReference type="PANTHER" id="PTHR30267">
    <property type="entry name" value="PROTEIN KINASE PRKA"/>
    <property type="match status" value="1"/>
</dbReference>
<name>A0A172T7N1_9DEIO</name>
<feature type="domain" description="Sigma-54 factor interaction" evidence="2">
    <location>
        <begin position="191"/>
        <end position="251"/>
    </location>
</feature>
<evidence type="ECO:0000313" key="3">
    <source>
        <dbReference type="EMBL" id="ANE42833.1"/>
    </source>
</evidence>
<dbReference type="GO" id="GO:0005524">
    <property type="term" value="F:ATP binding"/>
    <property type="evidence" value="ECO:0007669"/>
    <property type="project" value="InterPro"/>
</dbReference>
<dbReference type="GO" id="GO:0004672">
    <property type="term" value="F:protein kinase activity"/>
    <property type="evidence" value="ECO:0007669"/>
    <property type="project" value="TreeGrafter"/>
</dbReference>
<dbReference type="Pfam" id="PF00158">
    <property type="entry name" value="Sigma54_activat"/>
    <property type="match status" value="1"/>
</dbReference>
<dbReference type="AlphaFoldDB" id="A0A172T7N1"/>
<dbReference type="RefSeq" id="WP_064013888.1">
    <property type="nucleotide sequence ID" value="NZ_CP011387.1"/>
</dbReference>
<gene>
    <name evidence="3" type="ORF">SU48_02615</name>
</gene>
<dbReference type="FunFam" id="3.40.50.300:FF:000841">
    <property type="entry name" value="Magnesium protoporphyrin chelatase"/>
    <property type="match status" value="1"/>
</dbReference>
<evidence type="ECO:0000259" key="2">
    <source>
        <dbReference type="Pfam" id="PF00158"/>
    </source>
</evidence>
<dbReference type="InterPro" id="IPR002078">
    <property type="entry name" value="Sigma_54_int"/>
</dbReference>
<evidence type="ECO:0000313" key="4">
    <source>
        <dbReference type="Proteomes" id="UP000077363"/>
    </source>
</evidence>
<organism evidence="3 4">
    <name type="scientific">Deinococcus puniceus</name>
    <dbReference type="NCBI Taxonomy" id="1182568"/>
    <lineage>
        <taxon>Bacteria</taxon>
        <taxon>Thermotogati</taxon>
        <taxon>Deinococcota</taxon>
        <taxon>Deinococci</taxon>
        <taxon>Deinococcales</taxon>
        <taxon>Deinococcaceae</taxon>
        <taxon>Deinococcus</taxon>
    </lineage>
</organism>
<dbReference type="PATRIC" id="fig|1182568.3.peg.547"/>
<proteinExistence type="predicted"/>
<dbReference type="EMBL" id="CP011387">
    <property type="protein sequence ID" value="ANE42833.1"/>
    <property type="molecule type" value="Genomic_DNA"/>
</dbReference>
<dbReference type="STRING" id="1182568.SU48_02615"/>
<dbReference type="Gene3D" id="3.40.50.300">
    <property type="entry name" value="P-loop containing nucleotide triphosphate hydrolases"/>
    <property type="match status" value="1"/>
</dbReference>